<evidence type="ECO:0000256" key="1">
    <source>
        <dbReference type="ARBA" id="ARBA00008791"/>
    </source>
</evidence>
<organism evidence="3 4">
    <name type="scientific">Desulforhabdus amnigena</name>
    <dbReference type="NCBI Taxonomy" id="40218"/>
    <lineage>
        <taxon>Bacteria</taxon>
        <taxon>Pseudomonadati</taxon>
        <taxon>Thermodesulfobacteriota</taxon>
        <taxon>Syntrophobacteria</taxon>
        <taxon>Syntrophobacterales</taxon>
        <taxon>Syntrophobacteraceae</taxon>
        <taxon>Desulforhabdus</taxon>
    </lineage>
</organism>
<reference evidence="3" key="1">
    <citation type="submission" date="2022-12" db="EMBL/GenBank/DDBJ databases">
        <title>Reference genome sequencing for broad-spectrum identification of bacterial and archaeal isolates by mass spectrometry.</title>
        <authorList>
            <person name="Sekiguchi Y."/>
            <person name="Tourlousse D.M."/>
        </authorList>
    </citation>
    <scope>NUCLEOTIDE SEQUENCE</scope>
    <source>
        <strain evidence="3">ASRB1</strain>
    </source>
</reference>
<dbReference type="InterPro" id="IPR006015">
    <property type="entry name" value="Universal_stress_UspA"/>
</dbReference>
<protein>
    <submittedName>
        <fullName evidence="3">Universal stress protein</fullName>
    </submittedName>
</protein>
<dbReference type="InterPro" id="IPR014729">
    <property type="entry name" value="Rossmann-like_a/b/a_fold"/>
</dbReference>
<gene>
    <name evidence="3" type="ORF">DAMNIGENAA_04520</name>
</gene>
<dbReference type="CDD" id="cd00293">
    <property type="entry name" value="USP-like"/>
    <property type="match status" value="1"/>
</dbReference>
<comment type="similarity">
    <text evidence="1">Belongs to the universal stress protein A family.</text>
</comment>
<dbReference type="PANTHER" id="PTHR46268:SF15">
    <property type="entry name" value="UNIVERSAL STRESS PROTEIN HP_0031"/>
    <property type="match status" value="1"/>
</dbReference>
<keyword evidence="4" id="KW-1185">Reference proteome</keyword>
<proteinExistence type="inferred from homology"/>
<dbReference type="RefSeq" id="WP_281792036.1">
    <property type="nucleotide sequence ID" value="NZ_BSDR01000001.1"/>
</dbReference>
<dbReference type="Proteomes" id="UP001144372">
    <property type="component" value="Unassembled WGS sequence"/>
</dbReference>
<comment type="caution">
    <text evidence="3">The sequence shown here is derived from an EMBL/GenBank/DDBJ whole genome shotgun (WGS) entry which is preliminary data.</text>
</comment>
<evidence type="ECO:0000313" key="3">
    <source>
        <dbReference type="EMBL" id="GLI33019.1"/>
    </source>
</evidence>
<evidence type="ECO:0000259" key="2">
    <source>
        <dbReference type="Pfam" id="PF00582"/>
    </source>
</evidence>
<name>A0A9W6FRI3_9BACT</name>
<dbReference type="SUPFAM" id="SSF52402">
    <property type="entry name" value="Adenine nucleotide alpha hydrolases-like"/>
    <property type="match status" value="1"/>
</dbReference>
<dbReference type="AlphaFoldDB" id="A0A9W6FRI3"/>
<dbReference type="PANTHER" id="PTHR46268">
    <property type="entry name" value="STRESS RESPONSE PROTEIN NHAX"/>
    <property type="match status" value="1"/>
</dbReference>
<dbReference type="Gene3D" id="3.40.50.620">
    <property type="entry name" value="HUPs"/>
    <property type="match status" value="1"/>
</dbReference>
<evidence type="ECO:0000313" key="4">
    <source>
        <dbReference type="Proteomes" id="UP001144372"/>
    </source>
</evidence>
<sequence>MRIMVCYDGSDESREGLMEAIKHAKAFDAEVMVVTSALSDHKDYPIMMEPVEQNLNQAQALLDENNIICKTCISYRGVDMSIGEDLVEFARREHADEVIVGIRARSRVGKFLLGSVAQWLMLKAECPVIGVKKMMTR</sequence>
<accession>A0A9W6FRI3</accession>
<dbReference type="PRINTS" id="PR01438">
    <property type="entry name" value="UNVRSLSTRESS"/>
</dbReference>
<dbReference type="Pfam" id="PF00582">
    <property type="entry name" value="Usp"/>
    <property type="match status" value="1"/>
</dbReference>
<dbReference type="EMBL" id="BSDR01000001">
    <property type="protein sequence ID" value="GLI33019.1"/>
    <property type="molecule type" value="Genomic_DNA"/>
</dbReference>
<dbReference type="InterPro" id="IPR006016">
    <property type="entry name" value="UspA"/>
</dbReference>
<feature type="domain" description="UspA" evidence="2">
    <location>
        <begin position="2"/>
        <end position="131"/>
    </location>
</feature>